<dbReference type="Pfam" id="PF07524">
    <property type="entry name" value="Bromo_TP"/>
    <property type="match status" value="1"/>
</dbReference>
<feature type="region of interest" description="Disordered" evidence="5">
    <location>
        <begin position="124"/>
        <end position="148"/>
    </location>
</feature>
<evidence type="ECO:0000256" key="1">
    <source>
        <dbReference type="ARBA" id="ARBA00004123"/>
    </source>
</evidence>
<dbReference type="InterPro" id="IPR006565">
    <property type="entry name" value="BTP"/>
</dbReference>
<dbReference type="InterPro" id="IPR009072">
    <property type="entry name" value="Histone-fold"/>
</dbReference>
<keyword evidence="7" id="KW-0396">Initiation factor</keyword>
<organism evidence="7 8">
    <name type="scientific">Wickerhamiella sorbophila</name>
    <dbReference type="NCBI Taxonomy" id="45607"/>
    <lineage>
        <taxon>Eukaryota</taxon>
        <taxon>Fungi</taxon>
        <taxon>Dikarya</taxon>
        <taxon>Ascomycota</taxon>
        <taxon>Saccharomycotina</taxon>
        <taxon>Dipodascomycetes</taxon>
        <taxon>Dipodascales</taxon>
        <taxon>Trichomonascaceae</taxon>
        <taxon>Wickerhamiella</taxon>
    </lineage>
</organism>
<sequence length="207" mass="22600">MSEFNFAVTRITSAQICRAAGVDRCSPIALDNLSDVLIHFMMLLARSATTAAQNDGREEVTMEDIVLSLTGRGIIRPPRRGTDNSDISEFMAWLKSGGFERTAQVSHFQQRTSSALGAAQGAAIAAQQAAHDPQGSVQQQSSRRDDQQSDWLNSLVQQQALMGQEKKFRNTVLGESVEEDVVIAGGPASLEEFFQTYLETTVPYETA</sequence>
<dbReference type="OrthoDB" id="5402929at2759"/>
<keyword evidence="8" id="KW-1185">Reference proteome</keyword>
<keyword evidence="7" id="KW-0648">Protein biosynthesis</keyword>
<evidence type="ECO:0000256" key="4">
    <source>
        <dbReference type="ARBA" id="ARBA00023242"/>
    </source>
</evidence>
<protein>
    <submittedName>
        <fullName evidence="7">Transcription initiation factor TFIID subunit 3</fullName>
    </submittedName>
</protein>
<evidence type="ECO:0000313" key="7">
    <source>
        <dbReference type="EMBL" id="PRT52440.1"/>
    </source>
</evidence>
<dbReference type="SMART" id="SM00576">
    <property type="entry name" value="BTP"/>
    <property type="match status" value="1"/>
</dbReference>
<evidence type="ECO:0000256" key="3">
    <source>
        <dbReference type="ARBA" id="ARBA00023163"/>
    </source>
</evidence>
<dbReference type="RefSeq" id="XP_024662386.1">
    <property type="nucleotide sequence ID" value="XM_024806618.1"/>
</dbReference>
<accession>A0A2T0FBU8</accession>
<dbReference type="SUPFAM" id="SSF47113">
    <property type="entry name" value="Histone-fold"/>
    <property type="match status" value="1"/>
</dbReference>
<evidence type="ECO:0000256" key="5">
    <source>
        <dbReference type="SAM" id="MobiDB-lite"/>
    </source>
</evidence>
<evidence type="ECO:0000259" key="6">
    <source>
        <dbReference type="SMART" id="SM00576"/>
    </source>
</evidence>
<dbReference type="GO" id="GO:0005669">
    <property type="term" value="C:transcription factor TFIID complex"/>
    <property type="evidence" value="ECO:0007669"/>
    <property type="project" value="InterPro"/>
</dbReference>
<gene>
    <name evidence="7" type="ORF">B9G98_00060</name>
</gene>
<dbReference type="PANTHER" id="PTHR46338:SF1">
    <property type="entry name" value="TRANSCRIPTION INITIATION FACTOR TFIID SUBUNIT 8"/>
    <property type="match status" value="1"/>
</dbReference>
<reference evidence="7 8" key="1">
    <citation type="submission" date="2017-04" db="EMBL/GenBank/DDBJ databases">
        <title>Genome sequencing of [Candida] sorbophila.</title>
        <authorList>
            <person name="Ahn J.O."/>
        </authorList>
    </citation>
    <scope>NUCLEOTIDE SEQUENCE [LARGE SCALE GENOMIC DNA]</scope>
    <source>
        <strain evidence="7 8">DS02</strain>
    </source>
</reference>
<dbReference type="CDD" id="cd00076">
    <property type="entry name" value="HFD_SF"/>
    <property type="match status" value="1"/>
</dbReference>
<dbReference type="GO" id="GO:0046982">
    <property type="term" value="F:protein heterodimerization activity"/>
    <property type="evidence" value="ECO:0007669"/>
    <property type="project" value="InterPro"/>
</dbReference>
<dbReference type="PANTHER" id="PTHR46338">
    <property type="entry name" value="TRANSCRIPTION INITIATION FACTOR TFIID SUBUNIT 8"/>
    <property type="match status" value="1"/>
</dbReference>
<comment type="caution">
    <text evidence="7">The sequence shown here is derived from an EMBL/GenBank/DDBJ whole genome shotgun (WGS) entry which is preliminary data.</text>
</comment>
<evidence type="ECO:0000313" key="8">
    <source>
        <dbReference type="Proteomes" id="UP000238350"/>
    </source>
</evidence>
<keyword evidence="2" id="KW-0805">Transcription regulation</keyword>
<name>A0A2T0FBU8_9ASCO</name>
<keyword evidence="4" id="KW-0539">Nucleus</keyword>
<dbReference type="STRING" id="45607.A0A2T0FBU8"/>
<dbReference type="GO" id="GO:0003743">
    <property type="term" value="F:translation initiation factor activity"/>
    <property type="evidence" value="ECO:0007669"/>
    <property type="project" value="UniProtKB-KW"/>
</dbReference>
<keyword evidence="3" id="KW-0804">Transcription</keyword>
<dbReference type="AlphaFoldDB" id="A0A2T0FBU8"/>
<dbReference type="GeneID" id="36513809"/>
<dbReference type="Proteomes" id="UP000238350">
    <property type="component" value="Unassembled WGS sequence"/>
</dbReference>
<dbReference type="EMBL" id="NDIQ01000001">
    <property type="protein sequence ID" value="PRT52440.1"/>
    <property type="molecule type" value="Genomic_DNA"/>
</dbReference>
<dbReference type="InterPro" id="IPR037818">
    <property type="entry name" value="TAF8"/>
</dbReference>
<proteinExistence type="predicted"/>
<evidence type="ECO:0000256" key="2">
    <source>
        <dbReference type="ARBA" id="ARBA00023015"/>
    </source>
</evidence>
<comment type="subcellular location">
    <subcellularLocation>
        <location evidence="1">Nucleus</location>
    </subcellularLocation>
</comment>
<feature type="domain" description="Bromodomain associated" evidence="6">
    <location>
        <begin position="2"/>
        <end position="78"/>
    </location>
</feature>
<dbReference type="Gene3D" id="1.10.20.10">
    <property type="entry name" value="Histone, subunit A"/>
    <property type="match status" value="1"/>
</dbReference>